<name>A0A2G4EW60_9CYAN</name>
<proteinExistence type="predicted"/>
<comment type="caution">
    <text evidence="2">The sequence shown here is derived from an EMBL/GenBank/DDBJ whole genome shotgun (WGS) entry which is preliminary data.</text>
</comment>
<dbReference type="EMBL" id="NXIB02000157">
    <property type="protein sequence ID" value="PHX53764.1"/>
    <property type="molecule type" value="Genomic_DNA"/>
</dbReference>
<evidence type="ECO:0000313" key="2">
    <source>
        <dbReference type="EMBL" id="PHX53764.1"/>
    </source>
</evidence>
<dbReference type="OrthoDB" id="513429at2"/>
<keyword evidence="3" id="KW-1185">Reference proteome</keyword>
<gene>
    <name evidence="2" type="ORF">CP500_019805</name>
</gene>
<evidence type="ECO:0008006" key="4">
    <source>
        <dbReference type="Google" id="ProtNLM"/>
    </source>
</evidence>
<protein>
    <recommendedName>
        <fullName evidence="4">DNA segregation ATPase FtsK/SpoIIIE</fullName>
    </recommendedName>
</protein>
<organism evidence="2 3">
    <name type="scientific">Tychonema bourrellyi FEM_GT703</name>
    <dbReference type="NCBI Taxonomy" id="2040638"/>
    <lineage>
        <taxon>Bacteria</taxon>
        <taxon>Bacillati</taxon>
        <taxon>Cyanobacteriota</taxon>
        <taxon>Cyanophyceae</taxon>
        <taxon>Oscillatoriophycideae</taxon>
        <taxon>Oscillatoriales</taxon>
        <taxon>Microcoleaceae</taxon>
        <taxon>Tychonema</taxon>
    </lineage>
</organism>
<dbReference type="AlphaFoldDB" id="A0A2G4EW60"/>
<dbReference type="RefSeq" id="WP_096829366.1">
    <property type="nucleotide sequence ID" value="NZ_NXIB02000157.1"/>
</dbReference>
<sequence>MSEEQTNQPNQEPSPSVTPEIDSTPKSVISENMVAETNAVPTPKVAVKSNSKFVATSTTGSFLEKIGWLWQSIVKLVRSLLPASLSQKLSDPILNAAIAAILLVVVGSTLNILSGKPADQIAIESPTNLPDIVAPSGSESAKFNSKLPDLVAPSATKVVETIQPPPLTPEQSLIAGIQNQVAEFTDRLGGDLVKSIQANFTSSILTVKVAEDWYRLSEVEQNQLVKKMFKEANLLNFSNLEVMNLEGKLIARNPVVGSEMIILDSTGN</sequence>
<feature type="region of interest" description="Disordered" evidence="1">
    <location>
        <begin position="1"/>
        <end position="26"/>
    </location>
</feature>
<reference evidence="2" key="1">
    <citation type="submission" date="2017-10" db="EMBL/GenBank/DDBJ databases">
        <title>Draft genome sequence of the planktic cyanobacteria Tychonema bourrellyi isolated from alpine lentic freshwater.</title>
        <authorList>
            <person name="Tett A."/>
            <person name="Armanini F."/>
            <person name="Asnicar F."/>
            <person name="Boscaini A."/>
            <person name="Pasolli E."/>
            <person name="Zolfo M."/>
            <person name="Donati C."/>
            <person name="Salmaso N."/>
            <person name="Segata N."/>
        </authorList>
    </citation>
    <scope>NUCLEOTIDE SEQUENCE</scope>
    <source>
        <strain evidence="2">FEM_GT703</strain>
    </source>
</reference>
<feature type="compositionally biased region" description="Polar residues" evidence="1">
    <location>
        <begin position="1"/>
        <end position="17"/>
    </location>
</feature>
<evidence type="ECO:0000313" key="3">
    <source>
        <dbReference type="Proteomes" id="UP000226442"/>
    </source>
</evidence>
<evidence type="ECO:0000256" key="1">
    <source>
        <dbReference type="SAM" id="MobiDB-lite"/>
    </source>
</evidence>
<dbReference type="Proteomes" id="UP000226442">
    <property type="component" value="Unassembled WGS sequence"/>
</dbReference>
<accession>A0A2G4EW60</accession>